<dbReference type="FunFam" id="1.20.1270.50:FF:000004">
    <property type="entry name" value="alpha-mannosidase 2C1 isoform X1"/>
    <property type="match status" value="1"/>
</dbReference>
<dbReference type="Gene3D" id="3.20.110.10">
    <property type="entry name" value="Glycoside hydrolase 38, N terminal domain"/>
    <property type="match status" value="1"/>
</dbReference>
<feature type="domain" description="Glycoside hydrolase family 38 central" evidence="5">
    <location>
        <begin position="530"/>
        <end position="609"/>
    </location>
</feature>
<dbReference type="InterPro" id="IPR054723">
    <property type="entry name" value="Ams1-like_N"/>
</dbReference>
<dbReference type="InterPro" id="IPR011013">
    <property type="entry name" value="Gal_mutarotase_sf_dom"/>
</dbReference>
<protein>
    <submittedName>
        <fullName evidence="6">Alpha-mannosidase</fullName>
    </submittedName>
</protein>
<dbReference type="GO" id="GO:0030246">
    <property type="term" value="F:carbohydrate binding"/>
    <property type="evidence" value="ECO:0007669"/>
    <property type="project" value="InterPro"/>
</dbReference>
<dbReference type="Pfam" id="PF22907">
    <property type="entry name" value="Ams1-like_1st"/>
    <property type="match status" value="1"/>
</dbReference>
<dbReference type="Pfam" id="PF09261">
    <property type="entry name" value="Alpha-mann_mid"/>
    <property type="match status" value="1"/>
</dbReference>
<comment type="caution">
    <text evidence="6">The sequence shown here is derived from an EMBL/GenBank/DDBJ whole genome shotgun (WGS) entry which is preliminary data.</text>
</comment>
<dbReference type="SMART" id="SM00872">
    <property type="entry name" value="Alpha-mann_mid"/>
    <property type="match status" value="1"/>
</dbReference>
<dbReference type="FunFam" id="3.20.110.10:FF:000002">
    <property type="entry name" value="alpha-mannosidase 2C1 isoform X1"/>
    <property type="match status" value="1"/>
</dbReference>
<dbReference type="AlphaFoldDB" id="A0A3M0GE68"/>
<evidence type="ECO:0000256" key="4">
    <source>
        <dbReference type="ARBA" id="ARBA00023295"/>
    </source>
</evidence>
<dbReference type="InterPro" id="IPR037094">
    <property type="entry name" value="Glyco_hydro_38_cen_sf"/>
</dbReference>
<dbReference type="RefSeq" id="WP_121901373.1">
    <property type="nucleotide sequence ID" value="NZ_REFW01000002.1"/>
</dbReference>
<dbReference type="Gene3D" id="1.20.1270.50">
    <property type="entry name" value="Glycoside hydrolase family 38, central domain"/>
    <property type="match status" value="1"/>
</dbReference>
<proteinExistence type="inferred from homology"/>
<dbReference type="InterPro" id="IPR011330">
    <property type="entry name" value="Glyco_hydro/deAcase_b/a-brl"/>
</dbReference>
<dbReference type="SUPFAM" id="SSF88688">
    <property type="entry name" value="Families 57/38 glycoside transferase middle domain"/>
    <property type="match status" value="1"/>
</dbReference>
<dbReference type="GO" id="GO:0009313">
    <property type="term" value="P:oligosaccharide catabolic process"/>
    <property type="evidence" value="ECO:0007669"/>
    <property type="project" value="TreeGrafter"/>
</dbReference>
<dbReference type="PANTHER" id="PTHR46017:SF1">
    <property type="entry name" value="ALPHA-MANNOSIDASE 2C1"/>
    <property type="match status" value="1"/>
</dbReference>
<dbReference type="InterPro" id="IPR015341">
    <property type="entry name" value="Glyco_hydro_38_cen"/>
</dbReference>
<sequence length="1047" mass="115939">MHDNRELVEERLERLQERVAAHIHRRVAPLAVTAWRAPGEPVDFGVAREESYEDFPAGTWWGPAWSTWWLKVEGRVPADAADLPLELRVDLGFVGDWAGNQSEAMAFTEHGRPLKAVNPMNRTVALNFGALAYTFNASDTPLLRADGSLSLYLEAGCNPNMSHMLNQVTQQGDTLTRSEEPLWQFGGADLVTRNDDVWGLSCDLEVLDGLMRQLPENSTHRATLLRAMEDAADVVDSGDIPLTAAEARQILAPLLVSGANSSAQKMTAVGHAHIDSAWLWPIRETRRKILRTFSNVTALADEYPDFHFAATSAQHYQWLKEASPEVFDRVRAAIARGQWHVVGGMWVESDTNLPGGEALVRQFTSGLRWMRDELGIRPDCLWLPDSFGYTAALPQIARLAGMEWFFTQKLSWNRTNTLPHHTFWWEGLDGTRIWTHFPPVDCYDSIVSPEEVMKAERNFKEKGRAQHSLLPFGYGDGGGGPTALMMERTRRLANLEDAPVVTSAPPSTFFEAARQEYPDAPTWAGELYLEFHRGVYTTQVELKQGNRRSEHALHAIELLASMAGHSSPDYRYPSEALEVLWQRMLLLQFHDILPGSSTSWVNREAAEEYTALAREFQLLLENAWDAVRTDDAGTSVMNAAPIRRREVVESKAGMQFVEVAPHAVTSLEDARVKPLHPVVRRIVDGVNVLDNGLVRVEIDADGCVSGLRDLVAERDVLLPGTRANVLRLHPDHPSCFDAWELESHYRRQGTDLVDATRIDVVADSPLRTRVDVAREFGSSRVVQSISLDADSATVDFELWIDWQERNHVLKVGFPLAVRATRSAAEIQFGHIERPVASNTSWDEARFETSGHRWLLLAEPGYGVALANDSSHGHDVFPAGGSSTSPTSGVTAGLTLLRAPQSPDPLADQGEHTMRYSLTVGADVAAAHHAGLRINQPLRLMPGTAKRTSFTELTPVGAVDLAVVDAVKQAFDGSGDLIVRLHEAAGASSRVDLRLGVDTASVTEVDLLEDDVDQPTQTLPENAVPAGSPVRLTLRPFQILTLRYRSHP</sequence>
<dbReference type="GO" id="GO:0006013">
    <property type="term" value="P:mannose metabolic process"/>
    <property type="evidence" value="ECO:0007669"/>
    <property type="project" value="InterPro"/>
</dbReference>
<dbReference type="SUPFAM" id="SSF74650">
    <property type="entry name" value="Galactose mutarotase-like"/>
    <property type="match status" value="1"/>
</dbReference>
<evidence type="ECO:0000313" key="7">
    <source>
        <dbReference type="Proteomes" id="UP000275256"/>
    </source>
</evidence>
<keyword evidence="7" id="KW-1185">Reference proteome</keyword>
<evidence type="ECO:0000256" key="3">
    <source>
        <dbReference type="ARBA" id="ARBA00022801"/>
    </source>
</evidence>
<dbReference type="Proteomes" id="UP000275256">
    <property type="component" value="Unassembled WGS sequence"/>
</dbReference>
<dbReference type="Pfam" id="PF07748">
    <property type="entry name" value="Glyco_hydro_38C"/>
    <property type="match status" value="1"/>
</dbReference>
<dbReference type="InterPro" id="IPR011682">
    <property type="entry name" value="Glyco_hydro_38_C"/>
</dbReference>
<dbReference type="InterPro" id="IPR000602">
    <property type="entry name" value="Glyco_hydro_38_N"/>
</dbReference>
<dbReference type="Pfam" id="PF01074">
    <property type="entry name" value="Glyco_hydro_38N"/>
    <property type="match status" value="1"/>
</dbReference>
<dbReference type="EMBL" id="REFW01000002">
    <property type="protein sequence ID" value="RMB59893.1"/>
    <property type="molecule type" value="Genomic_DNA"/>
</dbReference>
<dbReference type="GO" id="GO:0004559">
    <property type="term" value="F:alpha-mannosidase activity"/>
    <property type="evidence" value="ECO:0007669"/>
    <property type="project" value="InterPro"/>
</dbReference>
<dbReference type="PANTHER" id="PTHR46017">
    <property type="entry name" value="ALPHA-MANNOSIDASE 2C1"/>
    <property type="match status" value="1"/>
</dbReference>
<dbReference type="SUPFAM" id="SSF88713">
    <property type="entry name" value="Glycoside hydrolase/deacetylase"/>
    <property type="match status" value="1"/>
</dbReference>
<organism evidence="6 7">
    <name type="scientific">Tessaracoccus antarcticus</name>
    <dbReference type="NCBI Taxonomy" id="2479848"/>
    <lineage>
        <taxon>Bacteria</taxon>
        <taxon>Bacillati</taxon>
        <taxon>Actinomycetota</taxon>
        <taxon>Actinomycetes</taxon>
        <taxon>Propionibacteriales</taxon>
        <taxon>Propionibacteriaceae</taxon>
        <taxon>Tessaracoccus</taxon>
    </lineage>
</organism>
<reference evidence="6 7" key="1">
    <citation type="submission" date="2018-10" db="EMBL/GenBank/DDBJ databases">
        <title>Tessaracoccus antarcticuss sp. nov., isolated from sediment.</title>
        <authorList>
            <person name="Zhou L.Y."/>
            <person name="Du Z.J."/>
        </authorList>
    </citation>
    <scope>NUCLEOTIDE SEQUENCE [LARGE SCALE GENOMIC DNA]</scope>
    <source>
        <strain evidence="6 7">JDX10</strain>
    </source>
</reference>
<evidence type="ECO:0000313" key="6">
    <source>
        <dbReference type="EMBL" id="RMB59893.1"/>
    </source>
</evidence>
<dbReference type="GO" id="GO:0046872">
    <property type="term" value="F:metal ion binding"/>
    <property type="evidence" value="ECO:0007669"/>
    <property type="project" value="UniProtKB-KW"/>
</dbReference>
<dbReference type="CDD" id="cd10789">
    <property type="entry name" value="GH38N_AMII_ER_cytosolic"/>
    <property type="match status" value="1"/>
</dbReference>
<evidence type="ECO:0000256" key="1">
    <source>
        <dbReference type="ARBA" id="ARBA00009792"/>
    </source>
</evidence>
<name>A0A3M0GE68_9ACTN</name>
<gene>
    <name evidence="6" type="ORF">EAX62_09150</name>
</gene>
<comment type="similarity">
    <text evidence="1">Belongs to the glycosyl hydrolase 38 family.</text>
</comment>
<keyword evidence="4" id="KW-0326">Glycosidase</keyword>
<evidence type="ECO:0000256" key="2">
    <source>
        <dbReference type="ARBA" id="ARBA00022723"/>
    </source>
</evidence>
<accession>A0A3M0GE68</accession>
<keyword evidence="3" id="KW-0378">Hydrolase</keyword>
<dbReference type="Gene3D" id="2.70.98.30">
    <property type="entry name" value="Golgi alpha-mannosidase II, domain 4"/>
    <property type="match status" value="1"/>
</dbReference>
<dbReference type="OrthoDB" id="9772207at2"/>
<evidence type="ECO:0000259" key="5">
    <source>
        <dbReference type="SMART" id="SM00872"/>
    </source>
</evidence>
<keyword evidence="2" id="KW-0479">Metal-binding</keyword>
<dbReference type="Pfam" id="PF17677">
    <property type="entry name" value="Glyco_hydro38C2"/>
    <property type="match status" value="1"/>
</dbReference>
<dbReference type="InterPro" id="IPR027291">
    <property type="entry name" value="Glyco_hydro_38_N_sf"/>
</dbReference>
<dbReference type="InterPro" id="IPR041147">
    <property type="entry name" value="GH38_C"/>
</dbReference>
<dbReference type="InterPro" id="IPR028995">
    <property type="entry name" value="Glyco_hydro_57/38_cen_sf"/>
</dbReference>
<dbReference type="Gene3D" id="2.60.40.2220">
    <property type="match status" value="1"/>
</dbReference>